<name>A0A820GMJ2_9BILA</name>
<sequence>STTPTTKEKKFKAIIQSSSDDTLSEDEAKTPSPSKYIESNTSLSELTSKASELLDIITISKQLVKYIKQIGLNKSIQDAGGVVLKQSTIVRWLSLSNLLESIDLSYEHLRLVLSKSTNSKQKLKLIKINVDGLKDLVYLLSVFKDVCILVQTGTRPSLHMAYIAMNKLERHLSGTDVDENGESITIDDRHEGD</sequence>
<feature type="non-terminal residue" evidence="2">
    <location>
        <position position="1"/>
    </location>
</feature>
<organism evidence="2 3">
    <name type="scientific">Rotaria sordida</name>
    <dbReference type="NCBI Taxonomy" id="392033"/>
    <lineage>
        <taxon>Eukaryota</taxon>
        <taxon>Metazoa</taxon>
        <taxon>Spiralia</taxon>
        <taxon>Gnathifera</taxon>
        <taxon>Rotifera</taxon>
        <taxon>Eurotatoria</taxon>
        <taxon>Bdelloidea</taxon>
        <taxon>Philodinida</taxon>
        <taxon>Philodinidae</taxon>
        <taxon>Rotaria</taxon>
    </lineage>
</organism>
<proteinExistence type="predicted"/>
<feature type="region of interest" description="Disordered" evidence="1">
    <location>
        <begin position="1"/>
        <end position="36"/>
    </location>
</feature>
<reference evidence="2" key="1">
    <citation type="submission" date="2021-02" db="EMBL/GenBank/DDBJ databases">
        <authorList>
            <person name="Nowell W R."/>
        </authorList>
    </citation>
    <scope>NUCLEOTIDE SEQUENCE</scope>
</reference>
<accession>A0A820GMJ2</accession>
<dbReference type="EMBL" id="CAJOBE010028557">
    <property type="protein sequence ID" value="CAF4281744.1"/>
    <property type="molecule type" value="Genomic_DNA"/>
</dbReference>
<comment type="caution">
    <text evidence="2">The sequence shown here is derived from an EMBL/GenBank/DDBJ whole genome shotgun (WGS) entry which is preliminary data.</text>
</comment>
<protein>
    <submittedName>
        <fullName evidence="2">Uncharacterized protein</fullName>
    </submittedName>
</protein>
<dbReference type="Proteomes" id="UP000663874">
    <property type="component" value="Unassembled WGS sequence"/>
</dbReference>
<evidence type="ECO:0000256" key="1">
    <source>
        <dbReference type="SAM" id="MobiDB-lite"/>
    </source>
</evidence>
<evidence type="ECO:0000313" key="2">
    <source>
        <dbReference type="EMBL" id="CAF4281744.1"/>
    </source>
</evidence>
<evidence type="ECO:0000313" key="3">
    <source>
        <dbReference type="Proteomes" id="UP000663874"/>
    </source>
</evidence>
<dbReference type="AlphaFoldDB" id="A0A820GMJ2"/>
<gene>
    <name evidence="2" type="ORF">FNK824_LOCUS39922</name>
</gene>